<name>A0AA39K6H1_ARMTA</name>
<comment type="caution">
    <text evidence="1">The sequence shown here is derived from an EMBL/GenBank/DDBJ whole genome shotgun (WGS) entry which is preliminary data.</text>
</comment>
<evidence type="ECO:0000313" key="1">
    <source>
        <dbReference type="EMBL" id="KAK0455232.1"/>
    </source>
</evidence>
<dbReference type="RefSeq" id="XP_060328742.1">
    <property type="nucleotide sequence ID" value="XM_060482703.1"/>
</dbReference>
<dbReference type="EMBL" id="JAUEPS010000026">
    <property type="protein sequence ID" value="KAK0455232.1"/>
    <property type="molecule type" value="Genomic_DNA"/>
</dbReference>
<keyword evidence="2" id="KW-1185">Reference proteome</keyword>
<protein>
    <submittedName>
        <fullName evidence="1">Uncharacterized protein</fullName>
    </submittedName>
</protein>
<dbReference type="Proteomes" id="UP001175211">
    <property type="component" value="Unassembled WGS sequence"/>
</dbReference>
<organism evidence="1 2">
    <name type="scientific">Armillaria tabescens</name>
    <name type="common">Ringless honey mushroom</name>
    <name type="synonym">Agaricus tabescens</name>
    <dbReference type="NCBI Taxonomy" id="1929756"/>
    <lineage>
        <taxon>Eukaryota</taxon>
        <taxon>Fungi</taxon>
        <taxon>Dikarya</taxon>
        <taxon>Basidiomycota</taxon>
        <taxon>Agaricomycotina</taxon>
        <taxon>Agaricomycetes</taxon>
        <taxon>Agaricomycetidae</taxon>
        <taxon>Agaricales</taxon>
        <taxon>Marasmiineae</taxon>
        <taxon>Physalacriaceae</taxon>
        <taxon>Desarmillaria</taxon>
    </lineage>
</organism>
<accession>A0AA39K6H1</accession>
<proteinExistence type="predicted"/>
<dbReference type="GeneID" id="85366251"/>
<evidence type="ECO:0000313" key="2">
    <source>
        <dbReference type="Proteomes" id="UP001175211"/>
    </source>
</evidence>
<gene>
    <name evidence="1" type="ORF">EV420DRAFT_589438</name>
</gene>
<reference evidence="1" key="1">
    <citation type="submission" date="2023-06" db="EMBL/GenBank/DDBJ databases">
        <authorList>
            <consortium name="Lawrence Berkeley National Laboratory"/>
            <person name="Ahrendt S."/>
            <person name="Sahu N."/>
            <person name="Indic B."/>
            <person name="Wong-Bajracharya J."/>
            <person name="Merenyi Z."/>
            <person name="Ke H.-M."/>
            <person name="Monk M."/>
            <person name="Kocsube S."/>
            <person name="Drula E."/>
            <person name="Lipzen A."/>
            <person name="Balint B."/>
            <person name="Henrissat B."/>
            <person name="Andreopoulos B."/>
            <person name="Martin F.M."/>
            <person name="Harder C.B."/>
            <person name="Rigling D."/>
            <person name="Ford K.L."/>
            <person name="Foster G.D."/>
            <person name="Pangilinan J."/>
            <person name="Papanicolaou A."/>
            <person name="Barry K."/>
            <person name="LaButti K."/>
            <person name="Viragh M."/>
            <person name="Koriabine M."/>
            <person name="Yan M."/>
            <person name="Riley R."/>
            <person name="Champramary S."/>
            <person name="Plett K.L."/>
            <person name="Tsai I.J."/>
            <person name="Slot J."/>
            <person name="Sipos G."/>
            <person name="Plett J."/>
            <person name="Nagy L.G."/>
            <person name="Grigoriev I.V."/>
        </authorList>
    </citation>
    <scope>NUCLEOTIDE SEQUENCE</scope>
    <source>
        <strain evidence="1">CCBAS 213</strain>
    </source>
</reference>
<dbReference type="AlphaFoldDB" id="A0AA39K6H1"/>
<sequence length="102" mass="12016">MRKVTMRLGPRLLLLEWVGTSILDQRPIALGWVHSYARLAYRQGYFFGKPIYRSTRLRALNNSIDIGRLEEQQKTYTRIACTYRPEQIVDIQNTVSQKENNE</sequence>